<comment type="similarity">
    <text evidence="1 5">Belongs to the aldehyde dehydrogenase family.</text>
</comment>
<reference evidence="8 9" key="1">
    <citation type="submission" date="2019-04" db="EMBL/GenBank/DDBJ databases">
        <authorList>
            <person name="Jiang L."/>
        </authorList>
    </citation>
    <scope>NUCLEOTIDE SEQUENCE [LARGE SCALE GENOMIC DNA]</scope>
    <source>
        <strain evidence="8 9">YIM 131853</strain>
    </source>
</reference>
<dbReference type="EMBL" id="SSSM01000003">
    <property type="protein sequence ID" value="THG31511.1"/>
    <property type="molecule type" value="Genomic_DNA"/>
</dbReference>
<gene>
    <name evidence="8" type="ORF">E6C64_05385</name>
</gene>
<feature type="active site" evidence="4">
    <location>
        <position position="298"/>
    </location>
</feature>
<evidence type="ECO:0000256" key="5">
    <source>
        <dbReference type="RuleBase" id="RU003345"/>
    </source>
</evidence>
<dbReference type="Proteomes" id="UP000309133">
    <property type="component" value="Unassembled WGS sequence"/>
</dbReference>
<dbReference type="AlphaFoldDB" id="A0A4S4FMN1"/>
<dbReference type="InterPro" id="IPR016162">
    <property type="entry name" value="Ald_DH_N"/>
</dbReference>
<evidence type="ECO:0000259" key="7">
    <source>
        <dbReference type="Pfam" id="PF00171"/>
    </source>
</evidence>
<dbReference type="PROSITE" id="PS00687">
    <property type="entry name" value="ALDEHYDE_DEHYDR_GLU"/>
    <property type="match status" value="1"/>
</dbReference>
<evidence type="ECO:0000256" key="3">
    <source>
        <dbReference type="ARBA" id="ARBA00023027"/>
    </source>
</evidence>
<feature type="compositionally biased region" description="Basic residues" evidence="6">
    <location>
        <begin position="1"/>
        <end position="11"/>
    </location>
</feature>
<dbReference type="Pfam" id="PF00171">
    <property type="entry name" value="Aldedh"/>
    <property type="match status" value="1"/>
</dbReference>
<dbReference type="PROSITE" id="PS50096">
    <property type="entry name" value="IQ"/>
    <property type="match status" value="1"/>
</dbReference>
<sequence length="534" mass="55724">MAARPIPHRSARTQIPVRGHQSRRGGRSIRRDHQTGTDLLNRGTDVSTTTQLFIDGEFQNATDARTTPSISPVSGEQIARVAAAGPQDVDRAVAAARRAFTDWSRRSFQERRMVLLGAADGLESDIDRIASKMALETGGTRGWAAMNVEEAAATLREAAGLTSSAIGEVLPSHEPGSTNLSLRVPAGVVLAIVPWNAPLVLAARSVAIALAAGNTVVIRPSELSPTLAGHVLAAALTSAGAPAGVVNVITSAPGEGREVIGQLIAHPHVRRVVFIGSTPVGRQIAQVAGFNLTPAVMELGGKNPTVVLDDADVESTARGLVVGAFANTGQVCMATDRIIATPRIYDALAAAVVRHVGAMIVGDPREPTTDLGPLINIAAARHFSELVKDAHRTGASLLLGDADIDGAYARPVVLEGLGREARLFHEEAFAPIVSLQRAVDDEDAIRMANDTEFGLIASVVSADPAHALHVASRVRSGAVHVNGPSVGDEPHVPFGGIGLSGFGRLGGVESLRTFTEQRTVYLHGTTLGLPLLSD</sequence>
<name>A0A4S4FMN1_9MICO</name>
<dbReference type="PANTHER" id="PTHR42986:SF1">
    <property type="entry name" value="BENZALDEHYDE DEHYDROGENASE YFMT"/>
    <property type="match status" value="1"/>
</dbReference>
<feature type="region of interest" description="Disordered" evidence="6">
    <location>
        <begin position="1"/>
        <end position="43"/>
    </location>
</feature>
<dbReference type="SUPFAM" id="SSF53720">
    <property type="entry name" value="ALDH-like"/>
    <property type="match status" value="1"/>
</dbReference>
<evidence type="ECO:0000313" key="9">
    <source>
        <dbReference type="Proteomes" id="UP000309133"/>
    </source>
</evidence>
<protein>
    <submittedName>
        <fullName evidence="8">Aldehyde dehydrogenase family protein</fullName>
    </submittedName>
</protein>
<evidence type="ECO:0000256" key="4">
    <source>
        <dbReference type="PROSITE-ProRule" id="PRU10007"/>
    </source>
</evidence>
<keyword evidence="9" id="KW-1185">Reference proteome</keyword>
<evidence type="ECO:0000256" key="2">
    <source>
        <dbReference type="ARBA" id="ARBA00023002"/>
    </source>
</evidence>
<evidence type="ECO:0000313" key="8">
    <source>
        <dbReference type="EMBL" id="THG31511.1"/>
    </source>
</evidence>
<evidence type="ECO:0000256" key="6">
    <source>
        <dbReference type="SAM" id="MobiDB-lite"/>
    </source>
</evidence>
<dbReference type="InterPro" id="IPR016163">
    <property type="entry name" value="Ald_DH_C"/>
</dbReference>
<dbReference type="GO" id="GO:0016620">
    <property type="term" value="F:oxidoreductase activity, acting on the aldehyde or oxo group of donors, NAD or NADP as acceptor"/>
    <property type="evidence" value="ECO:0007669"/>
    <property type="project" value="InterPro"/>
</dbReference>
<organism evidence="8 9">
    <name type="scientific">Naasia lichenicola</name>
    <dbReference type="NCBI Taxonomy" id="2565933"/>
    <lineage>
        <taxon>Bacteria</taxon>
        <taxon>Bacillati</taxon>
        <taxon>Actinomycetota</taxon>
        <taxon>Actinomycetes</taxon>
        <taxon>Micrococcales</taxon>
        <taxon>Microbacteriaceae</taxon>
        <taxon>Naasia</taxon>
    </lineage>
</organism>
<dbReference type="FunFam" id="3.40.605.10:FF:000007">
    <property type="entry name" value="NAD/NADP-dependent betaine aldehyde dehydrogenase"/>
    <property type="match status" value="1"/>
</dbReference>
<dbReference type="InterPro" id="IPR016160">
    <property type="entry name" value="Ald_DH_CS_CYS"/>
</dbReference>
<proteinExistence type="inferred from homology"/>
<dbReference type="PROSITE" id="PS00070">
    <property type="entry name" value="ALDEHYDE_DEHYDR_CYS"/>
    <property type="match status" value="1"/>
</dbReference>
<dbReference type="Gene3D" id="3.40.605.10">
    <property type="entry name" value="Aldehyde Dehydrogenase, Chain A, domain 1"/>
    <property type="match status" value="1"/>
</dbReference>
<accession>A0A4S4FMN1</accession>
<comment type="caution">
    <text evidence="8">The sequence shown here is derived from an EMBL/GenBank/DDBJ whole genome shotgun (WGS) entry which is preliminary data.</text>
</comment>
<evidence type="ECO:0000256" key="1">
    <source>
        <dbReference type="ARBA" id="ARBA00009986"/>
    </source>
</evidence>
<dbReference type="InterPro" id="IPR029510">
    <property type="entry name" value="Ald_DH_CS_GLU"/>
</dbReference>
<dbReference type="Gene3D" id="3.40.309.10">
    <property type="entry name" value="Aldehyde Dehydrogenase, Chain A, domain 2"/>
    <property type="match status" value="1"/>
</dbReference>
<feature type="domain" description="Aldehyde dehydrogenase" evidence="7">
    <location>
        <begin position="62"/>
        <end position="520"/>
    </location>
</feature>
<dbReference type="PANTHER" id="PTHR42986">
    <property type="entry name" value="BENZALDEHYDE DEHYDROGENASE YFMT"/>
    <property type="match status" value="1"/>
</dbReference>
<keyword evidence="3" id="KW-0520">NAD</keyword>
<dbReference type="InterPro" id="IPR016161">
    <property type="entry name" value="Ald_DH/histidinol_DH"/>
</dbReference>
<dbReference type="InterPro" id="IPR015590">
    <property type="entry name" value="Aldehyde_DH_dom"/>
</dbReference>
<keyword evidence="2 5" id="KW-0560">Oxidoreductase</keyword>